<evidence type="ECO:0000313" key="2">
    <source>
        <dbReference type="EMBL" id="MCZ8513757.1"/>
    </source>
</evidence>
<sequence>MKTNDAASKTNAIWFDDPVFATDKRPWFGELPDVPTGDFTFAVVGDRCGMATEGVFEKALEVLKELRPDFVLSVGDLIEGYWKQAAQAHEEWDDIDAKIQAAGLPFFHVVGNHDVGNQLMLEVWRERKGFEYYAFRLGDALFVTVNTEDPPMEFSDEMIDIIKRATNNVKNDPEHADEHMKAFFEEIMSGLSPEQLKSLSRIDLAIGERQLAFIRRILEQNQDVKWTFVSMHKPGWKSDNLQYRMLEEMLQNRPHTIFAGHLHSLEYSTEGNQQLIQLGRTGGHGHGHGPGDQNLMLWVTMRNGVPSYRVIHLDGVQSIGAYPAPIQPAVEV</sequence>
<evidence type="ECO:0000259" key="1">
    <source>
        <dbReference type="Pfam" id="PF00149"/>
    </source>
</evidence>
<dbReference type="InterPro" id="IPR004843">
    <property type="entry name" value="Calcineurin-like_PHP"/>
</dbReference>
<comment type="caution">
    <text evidence="2">The sequence shown here is derived from an EMBL/GenBank/DDBJ whole genome shotgun (WGS) entry which is preliminary data.</text>
</comment>
<keyword evidence="3" id="KW-1185">Reference proteome</keyword>
<evidence type="ECO:0000313" key="3">
    <source>
        <dbReference type="Proteomes" id="UP001527882"/>
    </source>
</evidence>
<dbReference type="SUPFAM" id="SSF56300">
    <property type="entry name" value="Metallo-dependent phosphatases"/>
    <property type="match status" value="1"/>
</dbReference>
<gene>
    <name evidence="2" type="ORF">O9H85_15215</name>
</gene>
<proteinExistence type="predicted"/>
<name>A0ABT4QAH8_9BACL</name>
<dbReference type="InterPro" id="IPR029052">
    <property type="entry name" value="Metallo-depent_PP-like"/>
</dbReference>
<dbReference type="EMBL" id="JAQAGZ010000009">
    <property type="protein sequence ID" value="MCZ8513757.1"/>
    <property type="molecule type" value="Genomic_DNA"/>
</dbReference>
<dbReference type="InterPro" id="IPR051918">
    <property type="entry name" value="STPP_CPPED1"/>
</dbReference>
<organism evidence="2 3">
    <name type="scientific">Paenibacillus gyeongsangnamensis</name>
    <dbReference type="NCBI Taxonomy" id="3388067"/>
    <lineage>
        <taxon>Bacteria</taxon>
        <taxon>Bacillati</taxon>
        <taxon>Bacillota</taxon>
        <taxon>Bacilli</taxon>
        <taxon>Bacillales</taxon>
        <taxon>Paenibacillaceae</taxon>
        <taxon>Paenibacillus</taxon>
    </lineage>
</organism>
<dbReference type="RefSeq" id="WP_269882281.1">
    <property type="nucleotide sequence ID" value="NZ_JAQAGZ010000009.1"/>
</dbReference>
<dbReference type="Gene3D" id="3.60.21.10">
    <property type="match status" value="1"/>
</dbReference>
<protein>
    <submittedName>
        <fullName evidence="2">Metallophosphoesterase</fullName>
    </submittedName>
</protein>
<dbReference type="Proteomes" id="UP001527882">
    <property type="component" value="Unassembled WGS sequence"/>
</dbReference>
<dbReference type="Pfam" id="PF00149">
    <property type="entry name" value="Metallophos"/>
    <property type="match status" value="1"/>
</dbReference>
<accession>A0ABT4QAH8</accession>
<reference evidence="2 3" key="1">
    <citation type="submission" date="2022-12" db="EMBL/GenBank/DDBJ databases">
        <title>Draft genome sequence of Paenibacillus sp. dW9.</title>
        <authorList>
            <person name="Choi E.-W."/>
            <person name="Kim D.-U."/>
        </authorList>
    </citation>
    <scope>NUCLEOTIDE SEQUENCE [LARGE SCALE GENOMIC DNA]</scope>
    <source>
        <strain evidence="3">dW9</strain>
    </source>
</reference>
<dbReference type="PANTHER" id="PTHR43143">
    <property type="entry name" value="METALLOPHOSPHOESTERASE, CALCINEURIN SUPERFAMILY"/>
    <property type="match status" value="1"/>
</dbReference>
<dbReference type="PANTHER" id="PTHR43143:SF1">
    <property type="entry name" value="SERINE_THREONINE-PROTEIN PHOSPHATASE CPPED1"/>
    <property type="match status" value="1"/>
</dbReference>
<feature type="domain" description="Calcineurin-like phosphoesterase" evidence="1">
    <location>
        <begin position="40"/>
        <end position="264"/>
    </location>
</feature>